<reference evidence="2" key="1">
    <citation type="submission" date="2020-10" db="EMBL/GenBank/DDBJ databases">
        <authorList>
            <person name="Gilroy R."/>
        </authorList>
    </citation>
    <scope>NUCLEOTIDE SEQUENCE</scope>
    <source>
        <strain evidence="2">17213</strain>
    </source>
</reference>
<protein>
    <submittedName>
        <fullName evidence="2">Uncharacterized protein</fullName>
    </submittedName>
</protein>
<organism evidence="2 3">
    <name type="scientific">Candidatus Avisuccinivibrio stercorigallinarum</name>
    <dbReference type="NCBI Taxonomy" id="2840704"/>
    <lineage>
        <taxon>Bacteria</taxon>
        <taxon>Pseudomonadati</taxon>
        <taxon>Pseudomonadota</taxon>
        <taxon>Gammaproteobacteria</taxon>
        <taxon>Aeromonadales</taxon>
        <taxon>Succinivibrionaceae</taxon>
        <taxon>Succinivibrionaceae incertae sedis</taxon>
        <taxon>Candidatus Avisuccinivibrio</taxon>
    </lineage>
</organism>
<evidence type="ECO:0000313" key="3">
    <source>
        <dbReference type="Proteomes" id="UP000823631"/>
    </source>
</evidence>
<evidence type="ECO:0000313" key="2">
    <source>
        <dbReference type="EMBL" id="MBO8416356.1"/>
    </source>
</evidence>
<dbReference type="AlphaFoldDB" id="A0A9D9DFB9"/>
<dbReference type="EMBL" id="JADINH010000170">
    <property type="protein sequence ID" value="MBO8416356.1"/>
    <property type="molecule type" value="Genomic_DNA"/>
</dbReference>
<sequence>MRLKTKIFIPALAFFTAAFLVCLTTLEFKYEHDLQQGREQAAAHLAAYNQTLVKKQSWDSAGMASPAASAYQEHTPGAYLLHSEIFTVQPAMVLRADGTVVKLQPGPEQLLSQLWDQQAAAAVLASSSSAEVTAGQADGKTPAARAVNKVKAQYLRLDERQALLRFVPADGN</sequence>
<evidence type="ECO:0000256" key="1">
    <source>
        <dbReference type="SAM" id="Phobius"/>
    </source>
</evidence>
<proteinExistence type="predicted"/>
<dbReference type="Proteomes" id="UP000823631">
    <property type="component" value="Unassembled WGS sequence"/>
</dbReference>
<gene>
    <name evidence="2" type="ORF">IAB19_08260</name>
</gene>
<keyword evidence="1" id="KW-1133">Transmembrane helix</keyword>
<name>A0A9D9DFB9_9GAMM</name>
<keyword evidence="1" id="KW-0472">Membrane</keyword>
<feature type="transmembrane region" description="Helical" evidence="1">
    <location>
        <begin position="7"/>
        <end position="26"/>
    </location>
</feature>
<reference evidence="2" key="2">
    <citation type="journal article" date="2021" name="PeerJ">
        <title>Extensive microbial diversity within the chicken gut microbiome revealed by metagenomics and culture.</title>
        <authorList>
            <person name="Gilroy R."/>
            <person name="Ravi A."/>
            <person name="Getino M."/>
            <person name="Pursley I."/>
            <person name="Horton D.L."/>
            <person name="Alikhan N.F."/>
            <person name="Baker D."/>
            <person name="Gharbi K."/>
            <person name="Hall N."/>
            <person name="Watson M."/>
            <person name="Adriaenssens E.M."/>
            <person name="Foster-Nyarko E."/>
            <person name="Jarju S."/>
            <person name="Secka A."/>
            <person name="Antonio M."/>
            <person name="Oren A."/>
            <person name="Chaudhuri R.R."/>
            <person name="La Ragione R."/>
            <person name="Hildebrand F."/>
            <person name="Pallen M.J."/>
        </authorList>
    </citation>
    <scope>NUCLEOTIDE SEQUENCE</scope>
    <source>
        <strain evidence="2">17213</strain>
    </source>
</reference>
<accession>A0A9D9DFB9</accession>
<keyword evidence="1" id="KW-0812">Transmembrane</keyword>
<comment type="caution">
    <text evidence="2">The sequence shown here is derived from an EMBL/GenBank/DDBJ whole genome shotgun (WGS) entry which is preliminary data.</text>
</comment>